<dbReference type="EMBL" id="JBFMKM010000012">
    <property type="protein sequence ID" value="KAL1302072.1"/>
    <property type="molecule type" value="Genomic_DNA"/>
</dbReference>
<evidence type="ECO:0000256" key="1">
    <source>
        <dbReference type="ARBA" id="ARBA00004141"/>
    </source>
</evidence>
<evidence type="ECO:0000256" key="3">
    <source>
        <dbReference type="ARBA" id="ARBA00022989"/>
    </source>
</evidence>
<keyword evidence="3 5" id="KW-1133">Transmembrane helix</keyword>
<dbReference type="PANTHER" id="PTHR31310:SF10">
    <property type="entry name" value="INOSITOLPHOSPHOTRANSFERASE AUR1_IPT1 DOMAIN-CONTAINING PROTEIN"/>
    <property type="match status" value="1"/>
</dbReference>
<feature type="domain" description="Inositolphosphotransferase Aur1/Ipt1" evidence="6">
    <location>
        <begin position="189"/>
        <end position="317"/>
    </location>
</feature>
<keyword evidence="8" id="KW-1185">Reference proteome</keyword>
<feature type="transmembrane region" description="Helical" evidence="5">
    <location>
        <begin position="125"/>
        <end position="145"/>
    </location>
</feature>
<dbReference type="RefSeq" id="XP_069198348.1">
    <property type="nucleotide sequence ID" value="XM_069341841.1"/>
</dbReference>
<comment type="caution">
    <text evidence="7">The sequence shown here is derived from an EMBL/GenBank/DDBJ whole genome shotgun (WGS) entry which is preliminary data.</text>
</comment>
<gene>
    <name evidence="7" type="ORF">AAFC00_002512</name>
</gene>
<reference evidence="7 8" key="1">
    <citation type="submission" date="2024-07" db="EMBL/GenBank/DDBJ databases">
        <title>Draft sequence of the Neodothiora populina.</title>
        <authorList>
            <person name="Drown D.D."/>
            <person name="Schuette U.S."/>
            <person name="Buechlein A.B."/>
            <person name="Rusch D.R."/>
            <person name="Winton L.W."/>
            <person name="Adams G.A."/>
        </authorList>
    </citation>
    <scope>NUCLEOTIDE SEQUENCE [LARGE SCALE GENOMIC DNA]</scope>
    <source>
        <strain evidence="7 8">CPC 39397</strain>
    </source>
</reference>
<evidence type="ECO:0000259" key="6">
    <source>
        <dbReference type="Pfam" id="PF14378"/>
    </source>
</evidence>
<accession>A0ABR3P7C4</accession>
<dbReference type="CDD" id="cd03386">
    <property type="entry name" value="PAP2_Aur1_like"/>
    <property type="match status" value="1"/>
</dbReference>
<evidence type="ECO:0000313" key="7">
    <source>
        <dbReference type="EMBL" id="KAL1302072.1"/>
    </source>
</evidence>
<evidence type="ECO:0000256" key="4">
    <source>
        <dbReference type="ARBA" id="ARBA00023136"/>
    </source>
</evidence>
<evidence type="ECO:0000256" key="5">
    <source>
        <dbReference type="SAM" id="Phobius"/>
    </source>
</evidence>
<name>A0ABR3P7C4_9PEZI</name>
<dbReference type="Proteomes" id="UP001562354">
    <property type="component" value="Unassembled WGS sequence"/>
</dbReference>
<feature type="transmembrane region" description="Helical" evidence="5">
    <location>
        <begin position="242"/>
        <end position="260"/>
    </location>
</feature>
<dbReference type="InterPro" id="IPR052185">
    <property type="entry name" value="IPC_Synthase-Related"/>
</dbReference>
<sequence length="414" mass="47654">MDIVARNLTSPVDEPQWNSKGAWKLPGWAEPVMVVSILFGAMFFTRRRGYRILGGSPGPYRSTLDVHPDSARSSDELMGYDPDNIDDEEEYLAATKYLPKTRRILGVTFNTPNTSRFKNHIHSRVLQRFPFLIEMFYWVINYAFYRLTAILSQALFAKTGIWQVAEAHGINVLEMEEFSWLSFLFPIRETSVQQWFMHGHQDALTVLNRAYALIHIPGTVGFIAWYYYVAPSHATFATARRTMTLTNFMAFMTFIVYPCMPPRLLPKEYGFLDTVRHDDAQSVWMSGKYVNSLAAMPSMHFGYSFIIGCTMIYHSGIMRTRLEHGESKKSVPWKIFYLVVGLSYPSLILTTIVATANHYLMDAAVATLYVLIAFACNKVFYVFLPLEDWFLWALRAEKPIPSTGERFRELGHRI</sequence>
<protein>
    <recommendedName>
        <fullName evidence="6">Inositolphosphotransferase Aur1/Ipt1 domain-containing protein</fullName>
    </recommendedName>
</protein>
<feature type="transmembrane region" description="Helical" evidence="5">
    <location>
        <begin position="210"/>
        <end position="230"/>
    </location>
</feature>
<dbReference type="PANTHER" id="PTHR31310">
    <property type="match status" value="1"/>
</dbReference>
<dbReference type="Pfam" id="PF14378">
    <property type="entry name" value="PAP2_3"/>
    <property type="match status" value="1"/>
</dbReference>
<dbReference type="GeneID" id="95976214"/>
<organism evidence="7 8">
    <name type="scientific">Neodothiora populina</name>
    <dbReference type="NCBI Taxonomy" id="2781224"/>
    <lineage>
        <taxon>Eukaryota</taxon>
        <taxon>Fungi</taxon>
        <taxon>Dikarya</taxon>
        <taxon>Ascomycota</taxon>
        <taxon>Pezizomycotina</taxon>
        <taxon>Dothideomycetes</taxon>
        <taxon>Dothideomycetidae</taxon>
        <taxon>Dothideales</taxon>
        <taxon>Dothioraceae</taxon>
        <taxon>Neodothiora</taxon>
    </lineage>
</organism>
<keyword evidence="4 5" id="KW-0472">Membrane</keyword>
<dbReference type="InterPro" id="IPR026841">
    <property type="entry name" value="Aur1/Ipt1"/>
</dbReference>
<feature type="transmembrane region" description="Helical" evidence="5">
    <location>
        <begin position="294"/>
        <end position="314"/>
    </location>
</feature>
<feature type="transmembrane region" description="Helical" evidence="5">
    <location>
        <begin position="25"/>
        <end position="44"/>
    </location>
</feature>
<keyword evidence="2 5" id="KW-0812">Transmembrane</keyword>
<feature type="transmembrane region" description="Helical" evidence="5">
    <location>
        <begin position="366"/>
        <end position="386"/>
    </location>
</feature>
<comment type="subcellular location">
    <subcellularLocation>
        <location evidence="1">Membrane</location>
        <topology evidence="1">Multi-pass membrane protein</topology>
    </subcellularLocation>
</comment>
<evidence type="ECO:0000313" key="8">
    <source>
        <dbReference type="Proteomes" id="UP001562354"/>
    </source>
</evidence>
<feature type="transmembrane region" description="Helical" evidence="5">
    <location>
        <begin position="335"/>
        <end position="360"/>
    </location>
</feature>
<evidence type="ECO:0000256" key="2">
    <source>
        <dbReference type="ARBA" id="ARBA00022692"/>
    </source>
</evidence>
<proteinExistence type="predicted"/>